<dbReference type="EMBL" id="VSSQ01047544">
    <property type="protein sequence ID" value="MPN01551.1"/>
    <property type="molecule type" value="Genomic_DNA"/>
</dbReference>
<organism evidence="1">
    <name type="scientific">bioreactor metagenome</name>
    <dbReference type="NCBI Taxonomy" id="1076179"/>
    <lineage>
        <taxon>unclassified sequences</taxon>
        <taxon>metagenomes</taxon>
        <taxon>ecological metagenomes</taxon>
    </lineage>
</organism>
<reference evidence="1" key="1">
    <citation type="submission" date="2019-08" db="EMBL/GenBank/DDBJ databases">
        <authorList>
            <person name="Kucharzyk K."/>
            <person name="Murdoch R.W."/>
            <person name="Higgins S."/>
            <person name="Loffler F."/>
        </authorList>
    </citation>
    <scope>NUCLEOTIDE SEQUENCE</scope>
</reference>
<comment type="caution">
    <text evidence="1">The sequence shown here is derived from an EMBL/GenBank/DDBJ whole genome shotgun (WGS) entry which is preliminary data.</text>
</comment>
<gene>
    <name evidence="1" type="ORF">SDC9_148760</name>
</gene>
<dbReference type="AlphaFoldDB" id="A0A645EHY5"/>
<sequence>MMRRIIGSIIIGQAKHMTKFVTESADTAHAASRIAPQLGGASVVVNYFIVELRICV</sequence>
<name>A0A645EHY5_9ZZZZ</name>
<protein>
    <submittedName>
        <fullName evidence="1">Uncharacterized protein</fullName>
    </submittedName>
</protein>
<proteinExistence type="predicted"/>
<evidence type="ECO:0000313" key="1">
    <source>
        <dbReference type="EMBL" id="MPN01551.1"/>
    </source>
</evidence>
<accession>A0A645EHY5</accession>